<evidence type="ECO:0000256" key="1">
    <source>
        <dbReference type="SAM" id="MobiDB-lite"/>
    </source>
</evidence>
<evidence type="ECO:0000313" key="3">
    <source>
        <dbReference type="Proteomes" id="UP001500063"/>
    </source>
</evidence>
<feature type="compositionally biased region" description="Basic residues" evidence="1">
    <location>
        <begin position="1"/>
        <end position="18"/>
    </location>
</feature>
<gene>
    <name evidence="2" type="ORF">GCM10010319_12410</name>
</gene>
<dbReference type="SUPFAM" id="SSF46785">
    <property type="entry name" value="Winged helix' DNA-binding domain"/>
    <property type="match status" value="1"/>
</dbReference>
<feature type="region of interest" description="Disordered" evidence="1">
    <location>
        <begin position="1"/>
        <end position="27"/>
    </location>
</feature>
<accession>A0ABN0WIP0</accession>
<evidence type="ECO:0008006" key="4">
    <source>
        <dbReference type="Google" id="ProtNLM"/>
    </source>
</evidence>
<proteinExistence type="predicted"/>
<reference evidence="2 3" key="1">
    <citation type="journal article" date="2019" name="Int. J. Syst. Evol. Microbiol.">
        <title>The Global Catalogue of Microorganisms (GCM) 10K type strain sequencing project: providing services to taxonomists for standard genome sequencing and annotation.</title>
        <authorList>
            <consortium name="The Broad Institute Genomics Platform"/>
            <consortium name="The Broad Institute Genome Sequencing Center for Infectious Disease"/>
            <person name="Wu L."/>
            <person name="Ma J."/>
        </authorList>
    </citation>
    <scope>NUCLEOTIDE SEQUENCE [LARGE SCALE GENOMIC DNA]</scope>
    <source>
        <strain evidence="2 3">JCM 4565</strain>
    </source>
</reference>
<organism evidence="2 3">
    <name type="scientific">Streptomyces blastmyceticus</name>
    <dbReference type="NCBI Taxonomy" id="68180"/>
    <lineage>
        <taxon>Bacteria</taxon>
        <taxon>Bacillati</taxon>
        <taxon>Actinomycetota</taxon>
        <taxon>Actinomycetes</taxon>
        <taxon>Kitasatosporales</taxon>
        <taxon>Streptomycetaceae</taxon>
        <taxon>Streptomyces</taxon>
    </lineage>
</organism>
<sequence length="94" mass="10492">MSKRQKGRRHRKVNRTPRPRAMAAPQRPVVVPGLGRHTARTWEGLREYGSAGASVEELAEAVGYQARTILKHVTGFADQGLVESRGDRWFVRAG</sequence>
<keyword evidence="3" id="KW-1185">Reference proteome</keyword>
<evidence type="ECO:0000313" key="2">
    <source>
        <dbReference type="EMBL" id="GAA0337976.1"/>
    </source>
</evidence>
<comment type="caution">
    <text evidence="2">The sequence shown here is derived from an EMBL/GenBank/DDBJ whole genome shotgun (WGS) entry which is preliminary data.</text>
</comment>
<dbReference type="InterPro" id="IPR036390">
    <property type="entry name" value="WH_DNA-bd_sf"/>
</dbReference>
<dbReference type="RefSeq" id="WP_301889238.1">
    <property type="nucleotide sequence ID" value="NZ_BAAABW010000007.1"/>
</dbReference>
<name>A0ABN0WIP0_9ACTN</name>
<dbReference type="Proteomes" id="UP001500063">
    <property type="component" value="Unassembled WGS sequence"/>
</dbReference>
<protein>
    <recommendedName>
        <fullName evidence="4">HTH iclR-type domain-containing protein</fullName>
    </recommendedName>
</protein>
<dbReference type="EMBL" id="BAAABW010000007">
    <property type="protein sequence ID" value="GAA0337976.1"/>
    <property type="molecule type" value="Genomic_DNA"/>
</dbReference>